<proteinExistence type="predicted"/>
<evidence type="ECO:0000256" key="1">
    <source>
        <dbReference type="SAM" id="Phobius"/>
    </source>
</evidence>
<keyword evidence="1" id="KW-0472">Membrane</keyword>
<dbReference type="KEGG" id="rci:LRC78"/>
<dbReference type="Proteomes" id="UP000000663">
    <property type="component" value="Chromosome"/>
</dbReference>
<name>Q0W922_METAR</name>
<feature type="transmembrane region" description="Helical" evidence="1">
    <location>
        <begin position="327"/>
        <end position="348"/>
    </location>
</feature>
<dbReference type="AlphaFoldDB" id="Q0W922"/>
<feature type="transmembrane region" description="Helical" evidence="1">
    <location>
        <begin position="250"/>
        <end position="275"/>
    </location>
</feature>
<organism evidence="2 3">
    <name type="scientific">Methanocella arvoryzae (strain DSM 22066 / NBRC 105507 / MRE50)</name>
    <dbReference type="NCBI Taxonomy" id="351160"/>
    <lineage>
        <taxon>Archaea</taxon>
        <taxon>Methanobacteriati</taxon>
        <taxon>Methanobacteriota</taxon>
        <taxon>Stenosarchaea group</taxon>
        <taxon>Methanomicrobia</taxon>
        <taxon>Methanocellales</taxon>
        <taxon>Methanocellaceae</taxon>
        <taxon>Methanocella</taxon>
    </lineage>
</organism>
<protein>
    <submittedName>
        <fullName evidence="2">Uncharacterized protein</fullName>
    </submittedName>
</protein>
<keyword evidence="1" id="KW-1133">Transmembrane helix</keyword>
<keyword evidence="3" id="KW-1185">Reference proteome</keyword>
<reference evidence="2 3" key="1">
    <citation type="journal article" date="2006" name="Science">
        <title>Genome of rice cluster I archaea -- the key methane producers in the rice rhizosphere.</title>
        <authorList>
            <person name="Erkel C."/>
            <person name="Kube M."/>
            <person name="Reinhardt R."/>
            <person name="Liesack W."/>
        </authorList>
    </citation>
    <scope>NUCLEOTIDE SEQUENCE [LARGE SCALE GENOMIC DNA]</scope>
    <source>
        <strain evidence="3">DSM 22066 / NBRC 105507 / MRE50</strain>
    </source>
</reference>
<evidence type="ECO:0000313" key="3">
    <source>
        <dbReference type="Proteomes" id="UP000000663"/>
    </source>
</evidence>
<feature type="transmembrane region" description="Helical" evidence="1">
    <location>
        <begin position="287"/>
        <end position="306"/>
    </location>
</feature>
<gene>
    <name evidence="2" type="ORF">LRC78</name>
</gene>
<evidence type="ECO:0000313" key="2">
    <source>
        <dbReference type="EMBL" id="CAJ35104.1"/>
    </source>
</evidence>
<dbReference type="EMBL" id="AM114193">
    <property type="protein sequence ID" value="CAJ35104.1"/>
    <property type="molecule type" value="Genomic_DNA"/>
</dbReference>
<sequence>MLTFSEKMPNQPVTSEEKIVTQDVVVSRWRYFYKFIDVTTIKITEEITVYNPANTDQETIRIPFEEFINPFNEDKNKRDRFKPYLHVYDTRGESLEFWTLEDNIDFLYIDLPKDSKLSHDKFTTVRLEYIIEVDHTKTKQTIVHDEELEYKDYLKPLLFPEDVKVKEIELAFKLRSGAKTYVFIEHCDKYKKDLFYLVTDSKFKGDQEKTKKVKKEDGERYTHIRYGADPEEGLLFVTIRYSIPRHMLGWSYLGGCIGIFSLLGILLLSILKYALGHNHYEEGFTSTYLGVIVAWGAFAISAMIMIKGWLVDKDYKSDLITIHDSTYKWIAALITIEVAMLLLIIAFINN</sequence>
<accession>Q0W922</accession>
<keyword evidence="1" id="KW-0812">Transmembrane</keyword>